<evidence type="ECO:0000256" key="5">
    <source>
        <dbReference type="SAM" id="Phobius"/>
    </source>
</evidence>
<dbReference type="RefSeq" id="WP_151666263.1">
    <property type="nucleotide sequence ID" value="NZ_WBVO01000001.1"/>
</dbReference>
<keyword evidence="4 5" id="KW-0472">Membrane</keyword>
<feature type="transmembrane region" description="Helical" evidence="5">
    <location>
        <begin position="298"/>
        <end position="321"/>
    </location>
</feature>
<evidence type="ECO:0000256" key="3">
    <source>
        <dbReference type="ARBA" id="ARBA00022989"/>
    </source>
</evidence>
<feature type="transmembrane region" description="Helical" evidence="5">
    <location>
        <begin position="208"/>
        <end position="224"/>
    </location>
</feature>
<keyword evidence="3 5" id="KW-1133">Transmembrane helix</keyword>
<evidence type="ECO:0000256" key="4">
    <source>
        <dbReference type="ARBA" id="ARBA00023136"/>
    </source>
</evidence>
<dbReference type="OrthoDB" id="9769739at2"/>
<keyword evidence="2 5" id="KW-0812">Transmembrane</keyword>
<feature type="transmembrane region" description="Helical" evidence="5">
    <location>
        <begin position="258"/>
        <end position="277"/>
    </location>
</feature>
<organism evidence="7 8">
    <name type="scientific">Phaeocystidibacter luteus</name>
    <dbReference type="NCBI Taxonomy" id="911197"/>
    <lineage>
        <taxon>Bacteria</taxon>
        <taxon>Pseudomonadati</taxon>
        <taxon>Bacteroidota</taxon>
        <taxon>Flavobacteriia</taxon>
        <taxon>Flavobacteriales</taxon>
        <taxon>Phaeocystidibacteraceae</taxon>
        <taxon>Phaeocystidibacter</taxon>
    </lineage>
</organism>
<dbReference type="GO" id="GO:0055085">
    <property type="term" value="P:transmembrane transport"/>
    <property type="evidence" value="ECO:0007669"/>
    <property type="project" value="InterPro"/>
</dbReference>
<evidence type="ECO:0000259" key="6">
    <source>
        <dbReference type="Pfam" id="PF00916"/>
    </source>
</evidence>
<dbReference type="PANTHER" id="PTHR11814">
    <property type="entry name" value="SULFATE TRANSPORTER"/>
    <property type="match status" value="1"/>
</dbReference>
<evidence type="ECO:0000256" key="1">
    <source>
        <dbReference type="ARBA" id="ARBA00004141"/>
    </source>
</evidence>
<dbReference type="EMBL" id="WBVO01000001">
    <property type="protein sequence ID" value="KAB2814684.1"/>
    <property type="molecule type" value="Genomic_DNA"/>
</dbReference>
<feature type="transmembrane region" description="Helical" evidence="5">
    <location>
        <begin position="391"/>
        <end position="420"/>
    </location>
</feature>
<feature type="transmembrane region" description="Helical" evidence="5">
    <location>
        <begin position="42"/>
        <end position="62"/>
    </location>
</feature>
<name>A0A6N6RM41_9FLAO</name>
<dbReference type="InterPro" id="IPR011547">
    <property type="entry name" value="SLC26A/SulP_dom"/>
</dbReference>
<feature type="transmembrane region" description="Helical" evidence="5">
    <location>
        <begin position="177"/>
        <end position="196"/>
    </location>
</feature>
<dbReference type="Pfam" id="PF00916">
    <property type="entry name" value="Sulfate_transp"/>
    <property type="match status" value="1"/>
</dbReference>
<accession>A0A6N6RM41</accession>
<dbReference type="InterPro" id="IPR001902">
    <property type="entry name" value="SLC26A/SulP_fam"/>
</dbReference>
<evidence type="ECO:0000256" key="2">
    <source>
        <dbReference type="ARBA" id="ARBA00022692"/>
    </source>
</evidence>
<protein>
    <submittedName>
        <fullName evidence="7">SulP family inorganic anion transporter</fullName>
    </submittedName>
</protein>
<proteinExistence type="predicted"/>
<evidence type="ECO:0000313" key="7">
    <source>
        <dbReference type="EMBL" id="KAB2814684.1"/>
    </source>
</evidence>
<comment type="caution">
    <text evidence="7">The sequence shown here is derived from an EMBL/GenBank/DDBJ whole genome shotgun (WGS) entry which is preliminary data.</text>
</comment>
<feature type="transmembrane region" description="Helical" evidence="5">
    <location>
        <begin position="123"/>
        <end position="141"/>
    </location>
</feature>
<feature type="domain" description="SLC26A/SulP transporter" evidence="6">
    <location>
        <begin position="11"/>
        <end position="385"/>
    </location>
</feature>
<evidence type="ECO:0000313" key="8">
    <source>
        <dbReference type="Proteomes" id="UP000468650"/>
    </source>
</evidence>
<dbReference type="Proteomes" id="UP000468650">
    <property type="component" value="Unassembled WGS sequence"/>
</dbReference>
<gene>
    <name evidence="7" type="ORF">F8C67_02775</name>
</gene>
<sequence>MSAGTSIWKYFKKDAFASILVVPVSLMIALGLSTVAHAPTESAIIALVVGGIITSIFGGSFVNISGAGIHSAAVWMMGAIVLGNGEFGHGYKLMLASGVIVGLLMIVIGLLRQTQRLDIIPISVRRGIISMLGVWILISQIPPLLGENAYLSYDSLGAILATYPELLDKAVNGNMDYWISGVGLIALMFMIFYSSYQNRLIRMLPAPLWLLIGGVIFSFYLQIIEGNAFLDHLNQQVHLNQIGLDWIHSPDWAMIGQFKFWAVTLGLLMVTLNESVTNLRSTDRLDLLHRRSDINSEITALGLASVLSCAIGGLNVTATIVQSSTNIQLKAMSRWSNVLNAIGLLVLVVAIGGYLENLLLPFVSAMMLYVGYRMAAPSHLRAIADIGWEDLLGLTVAFVVGWIYGIFYGLLAGIILIFILQLITSGKAGLILRFAFRPNTLLYQESDAGYLLSIKHYGNFLNLGRIREKIDSVPSSSEMIVDFSLAEFVDENVLRQLEYYEEIFLRRGGRFEIVGVDDLRTTVHHPFASWMPFGAAPTDEGPLSNRQEALAELAQEAGFKYRPQVLYSGQPFYAFQYFRSVQIEGQRNRVEGELDGTPFVLADVDYHEGEFIARGTSHSTMMSMEVKCKVPQFVLDRERLLDRVASLAGFSDINFENHPKFSAKFHLQGANEPAIRKFFSDDLIDMLNETPYYHIEARGQQILIFEKERLAGANEIKGLISFASELAAFLKKSEE</sequence>
<feature type="transmembrane region" description="Helical" evidence="5">
    <location>
        <begin position="15"/>
        <end position="36"/>
    </location>
</feature>
<feature type="transmembrane region" description="Helical" evidence="5">
    <location>
        <begin position="93"/>
        <end position="111"/>
    </location>
</feature>
<keyword evidence="8" id="KW-1185">Reference proteome</keyword>
<dbReference type="GO" id="GO:0016020">
    <property type="term" value="C:membrane"/>
    <property type="evidence" value="ECO:0007669"/>
    <property type="project" value="UniProtKB-SubCell"/>
</dbReference>
<dbReference type="AlphaFoldDB" id="A0A6N6RM41"/>
<feature type="transmembrane region" description="Helical" evidence="5">
    <location>
        <begin position="341"/>
        <end position="370"/>
    </location>
</feature>
<comment type="subcellular location">
    <subcellularLocation>
        <location evidence="1">Membrane</location>
        <topology evidence="1">Multi-pass membrane protein</topology>
    </subcellularLocation>
</comment>
<reference evidence="7 8" key="1">
    <citation type="submission" date="2019-09" db="EMBL/GenBank/DDBJ databases">
        <title>Genomes of family Cryomorphaceae.</title>
        <authorList>
            <person name="Bowman J.P."/>
        </authorList>
    </citation>
    <scope>NUCLEOTIDE SEQUENCE [LARGE SCALE GENOMIC DNA]</scope>
    <source>
        <strain evidence="7 8">LMG 25704</strain>
    </source>
</reference>